<evidence type="ECO:0000256" key="7">
    <source>
        <dbReference type="ARBA" id="ARBA00023049"/>
    </source>
</evidence>
<organism evidence="12 13">
    <name type="scientific">Amblyomma americanum</name>
    <name type="common">Lone star tick</name>
    <dbReference type="NCBI Taxonomy" id="6943"/>
    <lineage>
        <taxon>Eukaryota</taxon>
        <taxon>Metazoa</taxon>
        <taxon>Ecdysozoa</taxon>
        <taxon>Arthropoda</taxon>
        <taxon>Chelicerata</taxon>
        <taxon>Arachnida</taxon>
        <taxon>Acari</taxon>
        <taxon>Parasitiformes</taxon>
        <taxon>Ixodida</taxon>
        <taxon>Ixodoidea</taxon>
        <taxon>Ixodidae</taxon>
        <taxon>Amblyomminae</taxon>
        <taxon>Amblyomma</taxon>
    </lineage>
</organism>
<evidence type="ECO:0000259" key="11">
    <source>
        <dbReference type="Pfam" id="PF05649"/>
    </source>
</evidence>
<evidence type="ECO:0000256" key="1">
    <source>
        <dbReference type="ARBA" id="ARBA00001947"/>
    </source>
</evidence>
<protein>
    <recommendedName>
        <fullName evidence="14">M13 family peptidase</fullName>
    </recommendedName>
</protein>
<feature type="transmembrane region" description="Helical" evidence="9">
    <location>
        <begin position="32"/>
        <end position="59"/>
    </location>
</feature>
<evidence type="ECO:0000256" key="2">
    <source>
        <dbReference type="ARBA" id="ARBA00007357"/>
    </source>
</evidence>
<keyword evidence="6" id="KW-0862">Zinc</keyword>
<keyword evidence="13" id="KW-1185">Reference proteome</keyword>
<evidence type="ECO:0000256" key="5">
    <source>
        <dbReference type="ARBA" id="ARBA00022801"/>
    </source>
</evidence>
<dbReference type="SUPFAM" id="SSF55486">
    <property type="entry name" value="Metalloproteases ('zincins'), catalytic domain"/>
    <property type="match status" value="2"/>
</dbReference>
<dbReference type="GO" id="GO:0005886">
    <property type="term" value="C:plasma membrane"/>
    <property type="evidence" value="ECO:0007669"/>
    <property type="project" value="TreeGrafter"/>
</dbReference>
<feature type="region of interest" description="Disordered" evidence="8">
    <location>
        <begin position="79"/>
        <end position="105"/>
    </location>
</feature>
<feature type="domain" description="Peptidase M13 N-terminal" evidence="11">
    <location>
        <begin position="139"/>
        <end position="496"/>
    </location>
</feature>
<evidence type="ECO:0000256" key="3">
    <source>
        <dbReference type="ARBA" id="ARBA00022670"/>
    </source>
</evidence>
<dbReference type="InterPro" id="IPR024079">
    <property type="entry name" value="MetalloPept_cat_dom_sf"/>
</dbReference>
<evidence type="ECO:0000256" key="4">
    <source>
        <dbReference type="ARBA" id="ARBA00022723"/>
    </source>
</evidence>
<dbReference type="InterPro" id="IPR018497">
    <property type="entry name" value="Peptidase_M13_C"/>
</dbReference>
<comment type="cofactor">
    <cofactor evidence="1">
        <name>Zn(2+)</name>
        <dbReference type="ChEBI" id="CHEBI:29105"/>
    </cofactor>
</comment>
<evidence type="ECO:0000313" key="12">
    <source>
        <dbReference type="EMBL" id="KAK8784092.1"/>
    </source>
</evidence>
<dbReference type="PANTHER" id="PTHR11733:SF241">
    <property type="entry name" value="GH26575P-RELATED"/>
    <property type="match status" value="1"/>
</dbReference>
<dbReference type="Pfam" id="PF01431">
    <property type="entry name" value="Peptidase_M13"/>
    <property type="match status" value="1"/>
</dbReference>
<dbReference type="Gene3D" id="3.40.390.10">
    <property type="entry name" value="Collagenase (Catalytic Domain)"/>
    <property type="match status" value="2"/>
</dbReference>
<evidence type="ECO:0008006" key="14">
    <source>
        <dbReference type="Google" id="ProtNLM"/>
    </source>
</evidence>
<keyword evidence="9" id="KW-0472">Membrane</keyword>
<keyword evidence="9" id="KW-1133">Transmembrane helix</keyword>
<dbReference type="InterPro" id="IPR030476">
    <property type="entry name" value="Pentaxin_CS"/>
</dbReference>
<dbReference type="EMBL" id="JARKHS020004871">
    <property type="protein sequence ID" value="KAK8784092.1"/>
    <property type="molecule type" value="Genomic_DNA"/>
</dbReference>
<keyword evidence="9" id="KW-0812">Transmembrane</keyword>
<accession>A0AAQ4FBD7</accession>
<evidence type="ECO:0000259" key="10">
    <source>
        <dbReference type="Pfam" id="PF01431"/>
    </source>
</evidence>
<feature type="compositionally biased region" description="Low complexity" evidence="8">
    <location>
        <begin position="80"/>
        <end position="93"/>
    </location>
</feature>
<dbReference type="Pfam" id="PF05649">
    <property type="entry name" value="Peptidase_M13_N"/>
    <property type="match status" value="1"/>
</dbReference>
<dbReference type="PROSITE" id="PS51885">
    <property type="entry name" value="NEPRILYSIN"/>
    <property type="match status" value="1"/>
</dbReference>
<dbReference type="GO" id="GO:0016485">
    <property type="term" value="P:protein processing"/>
    <property type="evidence" value="ECO:0007669"/>
    <property type="project" value="TreeGrafter"/>
</dbReference>
<keyword evidence="4" id="KW-0479">Metal-binding</keyword>
<dbReference type="InterPro" id="IPR042089">
    <property type="entry name" value="Peptidase_M13_dom_2"/>
</dbReference>
<proteinExistence type="inferred from homology"/>
<keyword evidence="5" id="KW-0378">Hydrolase</keyword>
<dbReference type="PANTHER" id="PTHR11733">
    <property type="entry name" value="ZINC METALLOPROTEASE FAMILY M13 NEPRILYSIN-RELATED"/>
    <property type="match status" value="1"/>
</dbReference>
<keyword evidence="3" id="KW-0645">Protease</keyword>
<evidence type="ECO:0000313" key="13">
    <source>
        <dbReference type="Proteomes" id="UP001321473"/>
    </source>
</evidence>
<evidence type="ECO:0000256" key="9">
    <source>
        <dbReference type="SAM" id="Phobius"/>
    </source>
</evidence>
<dbReference type="Gene3D" id="1.10.1380.10">
    <property type="entry name" value="Neutral endopeptidase , domain2"/>
    <property type="match status" value="1"/>
</dbReference>
<dbReference type="InterPro" id="IPR000718">
    <property type="entry name" value="Peptidase_M13"/>
</dbReference>
<dbReference type="PROSITE" id="PS00289">
    <property type="entry name" value="PTX_1"/>
    <property type="match status" value="1"/>
</dbReference>
<dbReference type="GO" id="GO:0046872">
    <property type="term" value="F:metal ion binding"/>
    <property type="evidence" value="ECO:0007669"/>
    <property type="project" value="UniProtKB-KW"/>
</dbReference>
<comment type="caution">
    <text evidence="12">The sequence shown here is derived from an EMBL/GenBank/DDBJ whole genome shotgun (WGS) entry which is preliminary data.</text>
</comment>
<comment type="similarity">
    <text evidence="2">Belongs to the peptidase M13 family.</text>
</comment>
<feature type="domain" description="Peptidase M13 C-terminal" evidence="10">
    <location>
        <begin position="697"/>
        <end position="763"/>
    </location>
</feature>
<feature type="compositionally biased region" description="Basic and acidic residues" evidence="8">
    <location>
        <begin position="778"/>
        <end position="797"/>
    </location>
</feature>
<evidence type="ECO:0000256" key="6">
    <source>
        <dbReference type="ARBA" id="ARBA00022833"/>
    </source>
</evidence>
<dbReference type="AlphaFoldDB" id="A0AAQ4FBD7"/>
<feature type="region of interest" description="Disordered" evidence="8">
    <location>
        <begin position="771"/>
        <end position="811"/>
    </location>
</feature>
<reference evidence="12 13" key="1">
    <citation type="journal article" date="2023" name="Arcadia Sci">
        <title>De novo assembly of a long-read Amblyomma americanum tick genome.</title>
        <authorList>
            <person name="Chou S."/>
            <person name="Poskanzer K.E."/>
            <person name="Rollins M."/>
            <person name="Thuy-Boun P.S."/>
        </authorList>
    </citation>
    <scope>NUCLEOTIDE SEQUENCE [LARGE SCALE GENOMIC DNA]</scope>
    <source>
        <strain evidence="12">F_SG_1</strain>
        <tissue evidence="12">Salivary glands</tissue>
    </source>
</reference>
<evidence type="ECO:0000256" key="8">
    <source>
        <dbReference type="SAM" id="MobiDB-lite"/>
    </source>
</evidence>
<gene>
    <name evidence="12" type="ORF">V5799_009546</name>
</gene>
<dbReference type="Proteomes" id="UP001321473">
    <property type="component" value="Unassembled WGS sequence"/>
</dbReference>
<keyword evidence="7" id="KW-0482">Metalloprotease</keyword>
<name>A0AAQ4FBD7_AMBAM</name>
<sequence length="811" mass="90520">MRSRSTGASVLIVRKSDDQFTEDFAGQSTTPVFWFLLLTTICATLVVILCVIAIYYALIIRPRPIPPVKTVPLPTFSDYTLTRPSPEETTPEETTPPFPPETTPGPVSTSGLDPYYCTSDYCNQEAQYISTVLSHDIHPCDDFYAHVCSTWTSEHQAHSASTGSLISRDTMLQEALTRHLIEELKGHDAKDVAMAAELHATCVNWITLYPPAASNLRILFAQWTILEWPRNDPVPEGVKSVWRFAAELVRDLDLPTIAQVSVGLSPDNLDATVVELDMPRFLLGEASEGAADVAELFKQAVTETVSELQASVTNDFEDRLFTVCSSFGALRRSSYGDNSSFVAVRYGDLNHGLREFLKVLLANVPRRLTSQTSVVLRSAPYFRGDLDLVLRSGPPEDILNYLGFLVIVRLAPFLSRNLHGLQNLFADSVMGRTIGDTEDRSLLCGWLVNRALPECVAKVARQWRHSTGQDVVTREWLSQLEAVFLRHIADFSWINELSALLVRYRLKRQAVTQLGLSSGKRRLCAVELERSPHNPLMFYWNLSRHRQERVLVGLSRNSTALRQWNSAGSELSTEASFRRAFQMVHVPAALFNDSIPAKGSVFVFHLARVAVRFYRAIVQLLYENPYERDAPLSFSEETRAQLADLLACFQMVGYTINPEAASSLGRTFLDLTSALLLAVAAFDEVLPIRRIWKLDLRLNNLPDVTAHQLFFIYFALDNCESVDPAFHAARLSAKDRVNVPLRQLRQFADAFSCGTGSSMVAVGQESCQVSRPGWQHRSGSEASRRSAAEQASGRRADATASPWTGYRPPPD</sequence>
<dbReference type="GO" id="GO:0004222">
    <property type="term" value="F:metalloendopeptidase activity"/>
    <property type="evidence" value="ECO:0007669"/>
    <property type="project" value="InterPro"/>
</dbReference>
<dbReference type="InterPro" id="IPR008753">
    <property type="entry name" value="Peptidase_M13_N"/>
</dbReference>
<feature type="compositionally biased region" description="Pro residues" evidence="8">
    <location>
        <begin position="94"/>
        <end position="103"/>
    </location>
</feature>